<dbReference type="Proteomes" id="UP001497457">
    <property type="component" value="Chromosome 31b"/>
</dbReference>
<feature type="region of interest" description="Disordered" evidence="1">
    <location>
        <begin position="30"/>
        <end position="58"/>
    </location>
</feature>
<name>A0ABC9D8T0_9POAL</name>
<gene>
    <name evidence="2" type="ORF">URODEC1_LOCUS82652</name>
</gene>
<reference evidence="3" key="1">
    <citation type="submission" date="2024-06" db="EMBL/GenBank/DDBJ databases">
        <authorList>
            <person name="Ryan C."/>
        </authorList>
    </citation>
    <scope>NUCLEOTIDE SEQUENCE [LARGE SCALE GENOMIC DNA]</scope>
</reference>
<sequence length="198" mass="22214">MESCNIESGNAENLEARPLKKVKVEHMNDCDLSSSPWSPTSVASPSHNIESSNVDDTSDAEKVACSELYDKKILLDDDKQEEQHEQFTYDYLPQDYTMTDLDCCAQITIEASLGSDILVKMDDFFVRQAQLSCLLYPEKFLNDDVISGYICCMKDQAHLQSRNGLQFYFEHPLNSAVLKNPTAMRGISTIRGLPAVSV</sequence>
<evidence type="ECO:0000256" key="1">
    <source>
        <dbReference type="SAM" id="MobiDB-lite"/>
    </source>
</evidence>
<dbReference type="AlphaFoldDB" id="A0ABC9D8T0"/>
<protein>
    <submittedName>
        <fullName evidence="2">Uncharacterized protein</fullName>
    </submittedName>
</protein>
<keyword evidence="3" id="KW-1185">Reference proteome</keyword>
<dbReference type="InterPro" id="IPR038765">
    <property type="entry name" value="Papain-like_cys_pep_sf"/>
</dbReference>
<dbReference type="EMBL" id="OZ075141">
    <property type="protein sequence ID" value="CAL5033398.1"/>
    <property type="molecule type" value="Genomic_DNA"/>
</dbReference>
<dbReference type="SUPFAM" id="SSF54001">
    <property type="entry name" value="Cysteine proteinases"/>
    <property type="match status" value="1"/>
</dbReference>
<accession>A0ABC9D8T0</accession>
<evidence type="ECO:0000313" key="3">
    <source>
        <dbReference type="Proteomes" id="UP001497457"/>
    </source>
</evidence>
<reference evidence="2 3" key="2">
    <citation type="submission" date="2024-10" db="EMBL/GenBank/DDBJ databases">
        <authorList>
            <person name="Ryan C."/>
        </authorList>
    </citation>
    <scope>NUCLEOTIDE SEQUENCE [LARGE SCALE GENOMIC DNA]</scope>
</reference>
<dbReference type="Gene3D" id="3.40.395.10">
    <property type="entry name" value="Adenoviral Proteinase, Chain A"/>
    <property type="match status" value="1"/>
</dbReference>
<feature type="compositionally biased region" description="Low complexity" evidence="1">
    <location>
        <begin position="33"/>
        <end position="46"/>
    </location>
</feature>
<proteinExistence type="predicted"/>
<organism evidence="2 3">
    <name type="scientific">Urochloa decumbens</name>
    <dbReference type="NCBI Taxonomy" id="240449"/>
    <lineage>
        <taxon>Eukaryota</taxon>
        <taxon>Viridiplantae</taxon>
        <taxon>Streptophyta</taxon>
        <taxon>Embryophyta</taxon>
        <taxon>Tracheophyta</taxon>
        <taxon>Spermatophyta</taxon>
        <taxon>Magnoliopsida</taxon>
        <taxon>Liliopsida</taxon>
        <taxon>Poales</taxon>
        <taxon>Poaceae</taxon>
        <taxon>PACMAD clade</taxon>
        <taxon>Panicoideae</taxon>
        <taxon>Panicodae</taxon>
        <taxon>Paniceae</taxon>
        <taxon>Melinidinae</taxon>
        <taxon>Urochloa</taxon>
    </lineage>
</organism>
<evidence type="ECO:0000313" key="2">
    <source>
        <dbReference type="EMBL" id="CAL5033398.1"/>
    </source>
</evidence>